<evidence type="ECO:0000259" key="1">
    <source>
        <dbReference type="PROSITE" id="PS51740"/>
    </source>
</evidence>
<feature type="domain" description="SpoVT-AbrB" evidence="1">
    <location>
        <begin position="4"/>
        <end position="46"/>
    </location>
</feature>
<dbReference type="Pfam" id="PF04014">
    <property type="entry name" value="MazE_antitoxin"/>
    <property type="match status" value="1"/>
</dbReference>
<reference evidence="2 5" key="3">
    <citation type="journal article" date="2020" name="Nat. Commun.">
        <title>The structures of two archaeal type IV pili illuminate evolutionary relationships.</title>
        <authorList>
            <person name="Wang F."/>
            <person name="Baquero D.P."/>
            <person name="Su Z."/>
            <person name="Beltran L.C."/>
            <person name="Prangishvili D."/>
            <person name="Krupovic M."/>
            <person name="Egelman E.H."/>
        </authorList>
    </citation>
    <scope>NUCLEOTIDE SEQUENCE [LARGE SCALE GENOMIC DNA]</scope>
    <source>
        <strain evidence="2 5">POZ149</strain>
    </source>
</reference>
<dbReference type="SUPFAM" id="SSF89447">
    <property type="entry name" value="AbrB/MazE/MraZ-like"/>
    <property type="match status" value="1"/>
</dbReference>
<evidence type="ECO:0000313" key="4">
    <source>
        <dbReference type="Proteomes" id="UP000076770"/>
    </source>
</evidence>
<name>A0A157T556_SACSO</name>
<dbReference type="EMBL" id="LT549890">
    <property type="protein sequence ID" value="SAI86537.1"/>
    <property type="molecule type" value="Genomic_DNA"/>
</dbReference>
<dbReference type="Proteomes" id="UP000076770">
    <property type="component" value="Chromosome i"/>
</dbReference>
<dbReference type="GeneID" id="1452912"/>
<accession>A0A157T556</accession>
<dbReference type="GO" id="GO:0003677">
    <property type="term" value="F:DNA binding"/>
    <property type="evidence" value="ECO:0007669"/>
    <property type="project" value="UniProtKB-KW"/>
</dbReference>
<reference evidence="4" key="2">
    <citation type="submission" date="2016-04" db="EMBL/GenBank/DDBJ databases">
        <authorList>
            <person name="Shah S.A."/>
            <person name="Garrett R.A."/>
        </authorList>
    </citation>
    <scope>NUCLEOTIDE SEQUENCE [LARGE SCALE GENOMIC DNA]</scope>
    <source>
        <strain evidence="4">ATCC 35091 / DSM 1616 / JCM 8930 / NBRC 15331 / P1</strain>
    </source>
</reference>
<dbReference type="NCBIfam" id="TIGR01439">
    <property type="entry name" value="lp_hng_hel_AbrB"/>
    <property type="match status" value="1"/>
</dbReference>
<organism evidence="3 4">
    <name type="scientific">Saccharolobus solfataricus</name>
    <name type="common">Sulfolobus solfataricus</name>
    <dbReference type="NCBI Taxonomy" id="2287"/>
    <lineage>
        <taxon>Archaea</taxon>
        <taxon>Thermoproteota</taxon>
        <taxon>Thermoprotei</taxon>
        <taxon>Sulfolobales</taxon>
        <taxon>Sulfolobaceae</taxon>
        <taxon>Saccharolobus</taxon>
    </lineage>
</organism>
<dbReference type="OrthoDB" id="28233at2157"/>
<keyword evidence="2" id="KW-0238">DNA-binding</keyword>
<dbReference type="Proteomes" id="UP000594632">
    <property type="component" value="Chromosome"/>
</dbReference>
<dbReference type="PROSITE" id="PS51740">
    <property type="entry name" value="SPOVT_ABRB"/>
    <property type="match status" value="1"/>
</dbReference>
<evidence type="ECO:0000313" key="3">
    <source>
        <dbReference type="EMBL" id="SAI86537.1"/>
    </source>
</evidence>
<dbReference type="AlphaFoldDB" id="A0A157T556"/>
<evidence type="ECO:0000313" key="2">
    <source>
        <dbReference type="EMBL" id="QPG50067.1"/>
    </source>
</evidence>
<dbReference type="InterPro" id="IPR037914">
    <property type="entry name" value="SpoVT-AbrB_sf"/>
</dbReference>
<evidence type="ECO:0000313" key="5">
    <source>
        <dbReference type="Proteomes" id="UP000594632"/>
    </source>
</evidence>
<dbReference type="InterPro" id="IPR007159">
    <property type="entry name" value="SpoVT-AbrB_dom"/>
</dbReference>
<sequence>MEKVVIKKVDDQRRIVIPKEWRAGFDTEDLIMVLKDDRIEIYPKVSNVSKLIDSVEVDELPDDWHELKRKIYRL</sequence>
<gene>
    <name evidence="2" type="ORF">HFC64_09750</name>
    <name evidence="3" type="ORF">SSOP1_2983</name>
</gene>
<dbReference type="GeneID" id="27429151"/>
<protein>
    <submittedName>
        <fullName evidence="3">AbrB family transcriptional regulator</fullName>
    </submittedName>
    <submittedName>
        <fullName evidence="2">AbrB/MazE/SpoVT family DNA-binding domain-containing protein</fullName>
    </submittedName>
</protein>
<reference evidence="3" key="1">
    <citation type="submission" date="2016-04" db="EMBL/GenBank/DDBJ databases">
        <authorList>
            <person name="Evans L.H."/>
            <person name="Alamgir A."/>
            <person name="Owens N."/>
            <person name="Weber N.D."/>
            <person name="Virtaneva K."/>
            <person name="Barbian K."/>
            <person name="Babar A."/>
            <person name="Rosenke K."/>
        </authorList>
    </citation>
    <scope>NUCLEOTIDE SEQUENCE</scope>
    <source>
        <strain evidence="3">P1</strain>
    </source>
</reference>
<dbReference type="RefSeq" id="WP_010924016.1">
    <property type="nucleotide sequence ID" value="NZ_LT549890.1"/>
</dbReference>
<dbReference type="PATRIC" id="fig|2287.9.peg.3130"/>
<dbReference type="EMBL" id="CP050869">
    <property type="protein sequence ID" value="QPG50067.1"/>
    <property type="molecule type" value="Genomic_DNA"/>
</dbReference>
<proteinExistence type="predicted"/>